<keyword evidence="4" id="KW-0732">Signal</keyword>
<evidence type="ECO:0000256" key="2">
    <source>
        <dbReference type="PROSITE-ProRule" id="PRU00076"/>
    </source>
</evidence>
<proteinExistence type="predicted"/>
<comment type="caution">
    <text evidence="2">Lacks conserved residue(s) required for the propagation of feature annotation.</text>
</comment>
<gene>
    <name evidence="6" type="ORF">MNOR_LOCUS20975</name>
</gene>
<protein>
    <recommendedName>
        <fullName evidence="5">EGF-like domain-containing protein</fullName>
    </recommendedName>
</protein>
<evidence type="ECO:0000313" key="6">
    <source>
        <dbReference type="EMBL" id="CAL4116433.1"/>
    </source>
</evidence>
<evidence type="ECO:0000256" key="4">
    <source>
        <dbReference type="SAM" id="SignalP"/>
    </source>
</evidence>
<keyword evidence="3" id="KW-0472">Membrane</keyword>
<dbReference type="PROSITE" id="PS00022">
    <property type="entry name" value="EGF_1"/>
    <property type="match status" value="1"/>
</dbReference>
<dbReference type="AlphaFoldDB" id="A0AAV2R5A9"/>
<dbReference type="EMBL" id="CAXKWB010016531">
    <property type="protein sequence ID" value="CAL4116433.1"/>
    <property type="molecule type" value="Genomic_DNA"/>
</dbReference>
<keyword evidence="2" id="KW-0245">EGF-like domain</keyword>
<organism evidence="6 7">
    <name type="scientific">Meganyctiphanes norvegica</name>
    <name type="common">Northern krill</name>
    <name type="synonym">Thysanopoda norvegica</name>
    <dbReference type="NCBI Taxonomy" id="48144"/>
    <lineage>
        <taxon>Eukaryota</taxon>
        <taxon>Metazoa</taxon>
        <taxon>Ecdysozoa</taxon>
        <taxon>Arthropoda</taxon>
        <taxon>Crustacea</taxon>
        <taxon>Multicrustacea</taxon>
        <taxon>Malacostraca</taxon>
        <taxon>Eumalacostraca</taxon>
        <taxon>Eucarida</taxon>
        <taxon>Euphausiacea</taxon>
        <taxon>Euphausiidae</taxon>
        <taxon>Meganyctiphanes</taxon>
    </lineage>
</organism>
<dbReference type="PROSITE" id="PS01186">
    <property type="entry name" value="EGF_2"/>
    <property type="match status" value="1"/>
</dbReference>
<dbReference type="Pfam" id="PF07974">
    <property type="entry name" value="EGF_2"/>
    <property type="match status" value="1"/>
</dbReference>
<feature type="signal peptide" evidence="4">
    <location>
        <begin position="1"/>
        <end position="30"/>
    </location>
</feature>
<keyword evidence="3" id="KW-1133">Transmembrane helix</keyword>
<keyword evidence="7" id="KW-1185">Reference proteome</keyword>
<reference evidence="6 7" key="1">
    <citation type="submission" date="2024-05" db="EMBL/GenBank/DDBJ databases">
        <authorList>
            <person name="Wallberg A."/>
        </authorList>
    </citation>
    <scope>NUCLEOTIDE SEQUENCE [LARGE SCALE GENOMIC DNA]</scope>
</reference>
<feature type="chain" id="PRO_5043988093" description="EGF-like domain-containing protein" evidence="4">
    <location>
        <begin position="31"/>
        <end position="633"/>
    </location>
</feature>
<dbReference type="PROSITE" id="PS50026">
    <property type="entry name" value="EGF_3"/>
    <property type="match status" value="1"/>
</dbReference>
<keyword evidence="3" id="KW-0812">Transmembrane</keyword>
<dbReference type="Proteomes" id="UP001497623">
    <property type="component" value="Unassembled WGS sequence"/>
</dbReference>
<dbReference type="SMART" id="SM00181">
    <property type="entry name" value="EGF"/>
    <property type="match status" value="1"/>
</dbReference>
<feature type="disulfide bond" evidence="2">
    <location>
        <begin position="116"/>
        <end position="125"/>
    </location>
</feature>
<feature type="domain" description="EGF-like" evidence="5">
    <location>
        <begin position="95"/>
        <end position="126"/>
    </location>
</feature>
<feature type="disulfide bond" evidence="2">
    <location>
        <begin position="98"/>
        <end position="108"/>
    </location>
</feature>
<sequence length="633" mass="70585">MGTENLNQEMKKQLRIKLFLLIKLFHHVLAEECELKPVPPDNAKVSCTEFAGCRIKCESKYLFPAGENVVYYHCDPEDGVYKINSDNPEDYDQCIAQCKPPCGNGGNCIRPNTCECQPGWTGKRCKQEITLKPVLTSTPAYDANLGTTTQLSTEMLETTIHNNERSNFSSEVTYILNITTPINDEYFGKNTLLPTGYIQTTTNSNGHSGISSNITDEIDLTTQNNDTYIENSTITDILPTENSTITEILPTENSTITNSLPDVNSTITDILPNVNSTITDILNTTSPTNAGHIETSTESLQATFNSTKNNSQISTETLKNIIIDTTTQLSTELLRSTNNNSGNDNIDSSTTDILNVTESPNYYELDNFNGNVSLLSVTYSNEETTVTSAKYSVVSMPFLGTINSSSSEMPLENNSFSFEVETDQTVKPTGSSLIYTSDPKKSPTEETSIFLNWTNNGSIYNDIISISTDIFDETEEFNISDFKEYDNNSSTGRSSVYDYTDDHFSTQNTSKTFSTVLPHTENSTLELLPFNFTKNIYKFKNITAYIDIILGYGVQQRDCGPEPLWWWLVSLLLAITALLTLTNVMLNILTLKWRRNIAQLREMAANQPTKTMPITFFRSLELNDTPLAEDASV</sequence>
<evidence type="ECO:0000256" key="3">
    <source>
        <dbReference type="SAM" id="Phobius"/>
    </source>
</evidence>
<dbReference type="Gene3D" id="2.10.25.10">
    <property type="entry name" value="Laminin"/>
    <property type="match status" value="1"/>
</dbReference>
<evidence type="ECO:0000259" key="5">
    <source>
        <dbReference type="PROSITE" id="PS50026"/>
    </source>
</evidence>
<accession>A0AAV2R5A9</accession>
<dbReference type="SUPFAM" id="SSF57196">
    <property type="entry name" value="EGF/Laminin"/>
    <property type="match status" value="1"/>
</dbReference>
<dbReference type="CDD" id="cd00053">
    <property type="entry name" value="EGF"/>
    <property type="match status" value="1"/>
</dbReference>
<dbReference type="InterPro" id="IPR000742">
    <property type="entry name" value="EGF"/>
</dbReference>
<keyword evidence="1 2" id="KW-1015">Disulfide bond</keyword>
<name>A0AAV2R5A9_MEGNR</name>
<evidence type="ECO:0000313" key="7">
    <source>
        <dbReference type="Proteomes" id="UP001497623"/>
    </source>
</evidence>
<feature type="transmembrane region" description="Helical" evidence="3">
    <location>
        <begin position="564"/>
        <end position="586"/>
    </location>
</feature>
<evidence type="ECO:0000256" key="1">
    <source>
        <dbReference type="ARBA" id="ARBA00023157"/>
    </source>
</evidence>
<dbReference type="InterPro" id="IPR013111">
    <property type="entry name" value="EGF_extracell"/>
</dbReference>
<comment type="caution">
    <text evidence="6">The sequence shown here is derived from an EMBL/GenBank/DDBJ whole genome shotgun (WGS) entry which is preliminary data.</text>
</comment>